<evidence type="ECO:0000259" key="3">
    <source>
        <dbReference type="Pfam" id="PF14200"/>
    </source>
</evidence>
<dbReference type="SUPFAM" id="SSF82171">
    <property type="entry name" value="DPP6 N-terminal domain-like"/>
    <property type="match status" value="1"/>
</dbReference>
<keyword evidence="5" id="KW-1185">Reference proteome</keyword>
<organism evidence="4 5">
    <name type="scientific">Streptomyces jumonjinensis</name>
    <dbReference type="NCBI Taxonomy" id="1945"/>
    <lineage>
        <taxon>Bacteria</taxon>
        <taxon>Bacillati</taxon>
        <taxon>Actinomycetota</taxon>
        <taxon>Actinomycetes</taxon>
        <taxon>Kitasatosporales</taxon>
        <taxon>Streptomycetaceae</taxon>
        <taxon>Streptomyces</taxon>
    </lineage>
</organism>
<dbReference type="Gene3D" id="2.80.10.50">
    <property type="match status" value="1"/>
</dbReference>
<dbReference type="PROSITE" id="PS50231">
    <property type="entry name" value="RICIN_B_LECTIN"/>
    <property type="match status" value="1"/>
</dbReference>
<dbReference type="InterPro" id="IPR035992">
    <property type="entry name" value="Ricin_B-like_lectins"/>
</dbReference>
<dbReference type="AlphaFoldDB" id="A0A646KL84"/>
<feature type="region of interest" description="Disordered" evidence="2">
    <location>
        <begin position="236"/>
        <end position="256"/>
    </location>
</feature>
<sequence length="585" mass="60694">MGTAPPAQAASGPGVRAGEANIIAVHSGRCVEAENSAVVAGAAIVQADCAGQAGVVWRLQESAVGSGAVNIVNVNSGRCMEVQGTAVGSPAMQTDCTSQPSASFRMVDRTTHVWLQPLSASPPKCLEVDSGSHAAGAPVRLAECSGQSGIGFQQRMPRVGNDPAEAPQGGVERVNVTPGGGQIASGMGTAVNGWRMSADGRYVVFASDVDNLVAGDTNGMYDVFVRDRTAGVTERVSVSSTGAPGNAPSTGPSISADGRYIAFTSKASNLAGDDPNGTYDIFVRDRQTGITELTSRSATGQIGNGASTGPSISADGRYLTFRSAASNLVPGDTNNHNDVFLYDRRAGTIERVSVSTAEAEANHGSSRSTVSADGRYVTFDSTATNLIAPADPPATADPYDIFVRDRQAGTTELVSVSNSGREGNGDSYGPTLSADGRYVAYHSYSSDLLPSGVDTNAVSDVFVRDRQTQTTQRISVNHDGSQALMQSVDPYISSDGRHVSFISSANRLVEYDTNTSSDAFVRDRQAGTTVRASVNDNGVQGNNHSTQAVISPDGQFVAFASTAANLVTGDTNTATDLFIRPRPRL</sequence>
<name>A0A646KL84_STRJU</name>
<feature type="domain" description="Ricin B lectin" evidence="3">
    <location>
        <begin position="17"/>
        <end position="90"/>
    </location>
</feature>
<evidence type="ECO:0000256" key="2">
    <source>
        <dbReference type="SAM" id="MobiDB-lite"/>
    </source>
</evidence>
<evidence type="ECO:0000313" key="4">
    <source>
        <dbReference type="EMBL" id="MQT03074.1"/>
    </source>
</evidence>
<evidence type="ECO:0000313" key="5">
    <source>
        <dbReference type="Proteomes" id="UP000419138"/>
    </source>
</evidence>
<dbReference type="InterPro" id="IPR011659">
    <property type="entry name" value="WD40"/>
</dbReference>
<dbReference type="CDD" id="cd00161">
    <property type="entry name" value="beta-trefoil_Ricin-like"/>
    <property type="match status" value="1"/>
</dbReference>
<evidence type="ECO:0000256" key="1">
    <source>
        <dbReference type="ARBA" id="ARBA00009820"/>
    </source>
</evidence>
<dbReference type="Pfam" id="PF07676">
    <property type="entry name" value="PD40"/>
    <property type="match status" value="4"/>
</dbReference>
<dbReference type="Pfam" id="PF14200">
    <property type="entry name" value="RicinB_lectin_2"/>
    <property type="match status" value="1"/>
</dbReference>
<dbReference type="SUPFAM" id="SSF50370">
    <property type="entry name" value="Ricin B-like lectins"/>
    <property type="match status" value="1"/>
</dbReference>
<proteinExistence type="inferred from homology"/>
<dbReference type="EMBL" id="VCLA01000163">
    <property type="protein sequence ID" value="MQT03074.1"/>
    <property type="molecule type" value="Genomic_DNA"/>
</dbReference>
<reference evidence="4 5" key="1">
    <citation type="submission" date="2019-05" db="EMBL/GenBank/DDBJ databases">
        <title>Comparative genomics and metabolomics analyses of clavulanic acid producing Streptomyces species provides insight into specialized metabolism and evolution of beta-lactam biosynthetic gene clusters.</title>
        <authorList>
            <person name="Moore M.A."/>
            <person name="Cruz-Morales P."/>
            <person name="Barona Gomez F."/>
            <person name="Kapil T."/>
        </authorList>
    </citation>
    <scope>NUCLEOTIDE SEQUENCE [LARGE SCALE GENOMIC DNA]</scope>
    <source>
        <strain evidence="4 5">NRRL 5741</strain>
    </source>
</reference>
<dbReference type="PANTHER" id="PTHR36842">
    <property type="entry name" value="PROTEIN TOLB HOMOLOG"/>
    <property type="match status" value="1"/>
</dbReference>
<dbReference type="OrthoDB" id="39703at2"/>
<dbReference type="Gene3D" id="2.120.10.30">
    <property type="entry name" value="TolB, C-terminal domain"/>
    <property type="match status" value="2"/>
</dbReference>
<dbReference type="InterPro" id="IPR000772">
    <property type="entry name" value="Ricin_B_lectin"/>
</dbReference>
<dbReference type="Proteomes" id="UP000419138">
    <property type="component" value="Unassembled WGS sequence"/>
</dbReference>
<accession>A0A646KL84</accession>
<protein>
    <recommendedName>
        <fullName evidence="3">Ricin B lectin domain-containing protein</fullName>
    </recommendedName>
</protein>
<gene>
    <name evidence="4" type="ORF">FF041_23675</name>
</gene>
<dbReference type="InterPro" id="IPR011042">
    <property type="entry name" value="6-blade_b-propeller_TolB-like"/>
</dbReference>
<comment type="similarity">
    <text evidence="1">Belongs to the TolB family.</text>
</comment>
<feature type="compositionally biased region" description="Polar residues" evidence="2">
    <location>
        <begin position="236"/>
        <end position="253"/>
    </location>
</feature>
<comment type="caution">
    <text evidence="4">The sequence shown here is derived from an EMBL/GenBank/DDBJ whole genome shotgun (WGS) entry which is preliminary data.</text>
</comment>